<evidence type="ECO:0000256" key="1">
    <source>
        <dbReference type="SAM" id="SignalP"/>
    </source>
</evidence>
<feature type="signal peptide" evidence="1">
    <location>
        <begin position="1"/>
        <end position="26"/>
    </location>
</feature>
<accession>A0ABX0Q9N9</accession>
<dbReference type="InterPro" id="IPR011486">
    <property type="entry name" value="BBP2"/>
</dbReference>
<feature type="chain" id="PRO_5046914867" evidence="1">
    <location>
        <begin position="27"/>
        <end position="397"/>
    </location>
</feature>
<proteinExistence type="predicted"/>
<dbReference type="Proteomes" id="UP000606008">
    <property type="component" value="Unassembled WGS sequence"/>
</dbReference>
<protein>
    <submittedName>
        <fullName evidence="2">Porin</fullName>
    </submittedName>
</protein>
<comment type="caution">
    <text evidence="2">The sequence shown here is derived from an EMBL/GenBank/DDBJ whole genome shotgun (WGS) entry which is preliminary data.</text>
</comment>
<reference evidence="2" key="1">
    <citation type="submission" date="2024-05" db="EMBL/GenBank/DDBJ databases">
        <authorList>
            <person name="Jung D.-H."/>
        </authorList>
    </citation>
    <scope>NUCLEOTIDE SEQUENCE</scope>
    <source>
        <strain evidence="2">JA-25</strain>
    </source>
</reference>
<evidence type="ECO:0000313" key="2">
    <source>
        <dbReference type="EMBL" id="NID08584.1"/>
    </source>
</evidence>
<keyword evidence="3" id="KW-1185">Reference proteome</keyword>
<dbReference type="EMBL" id="WAEL01000001">
    <property type="protein sequence ID" value="NID08584.1"/>
    <property type="molecule type" value="Genomic_DNA"/>
</dbReference>
<evidence type="ECO:0000313" key="3">
    <source>
        <dbReference type="Proteomes" id="UP000606008"/>
    </source>
</evidence>
<keyword evidence="1" id="KW-0732">Signal</keyword>
<sequence length="397" mass="43293">MKTVFKTLLLAVTYLGWGMSASTVHAQAIDTTRAPAVAQTVPVAGLTVSGYVEAYYAHDFTAPKTAQERPGFVYNHRRNREVNINLAFIKAAYAAERIRGNLALQAGNYAQYNYAVEQTLVQHLFEANAGVKLAKKHDLWLDAGIFSSHIGFESAISKDCWTLTRSIMAENSPYYLAGAKVTYNTGNGKWTLLGSVLNGWQRIKKLDGYSGPSISTQVQFRPSSTLTLNWSSFLGSDRPDSLKQSRFFNNFYAIINPGGGPSQGRFGVIVGFDFGADRKPVVRTGSAVRIDGGGSYIWYSPVVIARYKTSDRSYVNGRVEYYDDPNNVLISTGTLPGFKTTGYSLGYDYAILSNQGAGSALLRIEGKVYDSKAPIFEGRAGASRTNAALTTSLAISF</sequence>
<dbReference type="RefSeq" id="WP_166690491.1">
    <property type="nucleotide sequence ID" value="NZ_WAEL01000001.1"/>
</dbReference>
<name>A0ABX0Q9N9_9BACT</name>
<organism evidence="2 3">
    <name type="scientific">Fibrivirga algicola</name>
    <dbReference type="NCBI Taxonomy" id="2950420"/>
    <lineage>
        <taxon>Bacteria</taxon>
        <taxon>Pseudomonadati</taxon>
        <taxon>Bacteroidota</taxon>
        <taxon>Cytophagia</taxon>
        <taxon>Cytophagales</taxon>
        <taxon>Spirosomataceae</taxon>
        <taxon>Fibrivirga</taxon>
    </lineage>
</organism>
<dbReference type="Pfam" id="PF07642">
    <property type="entry name" value="BBP2"/>
    <property type="match status" value="1"/>
</dbReference>
<gene>
    <name evidence="2" type="ORF">F7231_00245</name>
</gene>